<dbReference type="Gene3D" id="3.90.226.10">
    <property type="entry name" value="2-enoyl-CoA Hydratase, Chain A, domain 1"/>
    <property type="match status" value="1"/>
</dbReference>
<dbReference type="Pfam" id="PF00378">
    <property type="entry name" value="ECH_1"/>
    <property type="match status" value="1"/>
</dbReference>
<comment type="similarity">
    <text evidence="1 2">Belongs to the enoyl-CoA hydratase/isomerase family.</text>
</comment>
<sequence length="263" mass="27779">MPASTNHVVQCTVRGSAAWLTLDRPDVHNALSLELLDELAAGLDRAERDPAVRSVVIAARGPSFCAGADLAMARALHGESDLPRFLHRAAEVFDALVESPRPVIAAVQGGVIAGGLELVLACDLVVATEDATFADGHARYGMFPAAGGTTRLPRRIGANRAKQLLFTAQRWDAERMREAGLVTEVVPAGELERAVEALTERIGRHSPTGIAGMKRLVDTGAGTSPDRAAAQEMAACEAYASTDDFAEGLAAFAQGREPRFTGR</sequence>
<organism evidence="3 4">
    <name type="scientific">Pseudonocardia parietis</name>
    <dbReference type="NCBI Taxonomy" id="570936"/>
    <lineage>
        <taxon>Bacteria</taxon>
        <taxon>Bacillati</taxon>
        <taxon>Actinomycetota</taxon>
        <taxon>Actinomycetes</taxon>
        <taxon>Pseudonocardiales</taxon>
        <taxon>Pseudonocardiaceae</taxon>
        <taxon>Pseudonocardia</taxon>
    </lineage>
</organism>
<comment type="caution">
    <text evidence="3">The sequence shown here is derived from an EMBL/GenBank/DDBJ whole genome shotgun (WGS) entry which is preliminary data.</text>
</comment>
<dbReference type="CDD" id="cd06558">
    <property type="entry name" value="crotonase-like"/>
    <property type="match status" value="1"/>
</dbReference>
<dbReference type="SUPFAM" id="SSF52096">
    <property type="entry name" value="ClpP/crotonase"/>
    <property type="match status" value="1"/>
</dbReference>
<evidence type="ECO:0000256" key="2">
    <source>
        <dbReference type="RuleBase" id="RU003707"/>
    </source>
</evidence>
<accession>A0ABS4VMK2</accession>
<gene>
    <name evidence="3" type="ORF">JOF36_000490</name>
</gene>
<evidence type="ECO:0000313" key="4">
    <source>
        <dbReference type="Proteomes" id="UP001519295"/>
    </source>
</evidence>
<evidence type="ECO:0000256" key="1">
    <source>
        <dbReference type="ARBA" id="ARBA00005254"/>
    </source>
</evidence>
<dbReference type="InterPro" id="IPR001753">
    <property type="entry name" value="Enoyl-CoA_hydra/iso"/>
</dbReference>
<dbReference type="InterPro" id="IPR018376">
    <property type="entry name" value="Enoyl-CoA_hyd/isom_CS"/>
</dbReference>
<protein>
    <submittedName>
        <fullName evidence="3">Enoyl-CoA hydratase/carnithine racemase</fullName>
    </submittedName>
</protein>
<dbReference type="Proteomes" id="UP001519295">
    <property type="component" value="Unassembled WGS sequence"/>
</dbReference>
<reference evidence="3 4" key="1">
    <citation type="submission" date="2021-03" db="EMBL/GenBank/DDBJ databases">
        <title>Sequencing the genomes of 1000 actinobacteria strains.</title>
        <authorList>
            <person name="Klenk H.-P."/>
        </authorList>
    </citation>
    <scope>NUCLEOTIDE SEQUENCE [LARGE SCALE GENOMIC DNA]</scope>
    <source>
        <strain evidence="3 4">DSM 45256</strain>
    </source>
</reference>
<dbReference type="InterPro" id="IPR029045">
    <property type="entry name" value="ClpP/crotonase-like_dom_sf"/>
</dbReference>
<keyword evidence="4" id="KW-1185">Reference proteome</keyword>
<evidence type="ECO:0000313" key="3">
    <source>
        <dbReference type="EMBL" id="MBP2364794.1"/>
    </source>
</evidence>
<dbReference type="PANTHER" id="PTHR42964">
    <property type="entry name" value="ENOYL-COA HYDRATASE"/>
    <property type="match status" value="1"/>
</dbReference>
<dbReference type="PROSITE" id="PS00166">
    <property type="entry name" value="ENOYL_COA_HYDRATASE"/>
    <property type="match status" value="1"/>
</dbReference>
<dbReference type="InterPro" id="IPR051683">
    <property type="entry name" value="Enoyl-CoA_Hydratase/Isomerase"/>
</dbReference>
<name>A0ABS4VMK2_9PSEU</name>
<dbReference type="PANTHER" id="PTHR42964:SF1">
    <property type="entry name" value="POLYKETIDE BIOSYNTHESIS ENOYL-COA HYDRATASE PKSH-RELATED"/>
    <property type="match status" value="1"/>
</dbReference>
<proteinExistence type="inferred from homology"/>
<dbReference type="EMBL" id="JAGINU010000001">
    <property type="protein sequence ID" value="MBP2364794.1"/>
    <property type="molecule type" value="Genomic_DNA"/>
</dbReference>
<dbReference type="RefSeq" id="WP_210024808.1">
    <property type="nucleotide sequence ID" value="NZ_JAGINU010000001.1"/>
</dbReference>